<reference evidence="1 2" key="1">
    <citation type="journal article" date="2014" name="Nat. Commun.">
        <title>Multiple recent horizontal transfers of a large genomic region in cheese making fungi.</title>
        <authorList>
            <person name="Cheeseman K."/>
            <person name="Ropars J."/>
            <person name="Renault P."/>
            <person name="Dupont J."/>
            <person name="Gouzy J."/>
            <person name="Branca A."/>
            <person name="Abraham A.L."/>
            <person name="Ceppi M."/>
            <person name="Conseiller E."/>
            <person name="Debuchy R."/>
            <person name="Malagnac F."/>
            <person name="Goarin A."/>
            <person name="Silar P."/>
            <person name="Lacoste S."/>
            <person name="Sallet E."/>
            <person name="Bensimon A."/>
            <person name="Giraud T."/>
            <person name="Brygoo Y."/>
        </authorList>
    </citation>
    <scope>NUCLEOTIDE SEQUENCE [LARGE SCALE GENOMIC DNA]</scope>
    <source>
        <strain evidence="2">FM 013</strain>
    </source>
</reference>
<sequence>MFVMEVPAPTLDIVGHDPRVGWMENIRPQLLPFSSPFNQKNASHTLTVNCGVCGVKWTLSSPLGNTDISHFKLRKPILCYENSPSFQNLSEFSTSNCVA</sequence>
<proteinExistence type="predicted"/>
<dbReference type="AlphaFoldDB" id="A0A0G4NVF5"/>
<dbReference type="Proteomes" id="UP000053732">
    <property type="component" value="Unassembled WGS sequence"/>
</dbReference>
<evidence type="ECO:0000313" key="1">
    <source>
        <dbReference type="EMBL" id="CRL18086.1"/>
    </source>
</evidence>
<dbReference type="EMBL" id="HG793134">
    <property type="protein sequence ID" value="CRL18086.1"/>
    <property type="molecule type" value="Genomic_DNA"/>
</dbReference>
<keyword evidence="2" id="KW-1185">Reference proteome</keyword>
<organism evidence="1 2">
    <name type="scientific">Penicillium camemberti (strain FM 013)</name>
    <dbReference type="NCBI Taxonomy" id="1429867"/>
    <lineage>
        <taxon>Eukaryota</taxon>
        <taxon>Fungi</taxon>
        <taxon>Dikarya</taxon>
        <taxon>Ascomycota</taxon>
        <taxon>Pezizomycotina</taxon>
        <taxon>Eurotiomycetes</taxon>
        <taxon>Eurotiomycetidae</taxon>
        <taxon>Eurotiales</taxon>
        <taxon>Aspergillaceae</taxon>
        <taxon>Penicillium</taxon>
    </lineage>
</organism>
<name>A0A0G4NVF5_PENC3</name>
<accession>A0A0G4NVF5</accession>
<gene>
    <name evidence="1" type="ORF">PCAMFM013_S001g001046</name>
</gene>
<evidence type="ECO:0000313" key="2">
    <source>
        <dbReference type="Proteomes" id="UP000053732"/>
    </source>
</evidence>
<protein>
    <submittedName>
        <fullName evidence="1">Str. FM013</fullName>
    </submittedName>
</protein>